<sequence length="519" mass="55605">MKNAVGRDIPEQVLKEGRRIYEGKYTHDGTYVQRLAPRTRICEKPRASKLVASLKEACLRCGARDGMTISFHSDFRNGDYVANLAVRTLVEELGIKDITIAATSLGSAQDAIADYIEQGIVTGVQTSGVRGRIGEVISEGKLKTPAIIRSHGGRPRAISAGEVHIDIAFLAASSSDDYGNASGIGGKNNCGSIGFAVPDARYADHVVIVTDTLVEFPNMPSTISSIDVDCVVVVDEVGNPAKIATAEARMTENPRELMMAERVADIIAATPYFKDGFSFQTGVGGPSLAVNRFLEAHMRRENIQMGFALGGISSAMCQLQDKGLVRKILDTQDFDKGAIAHLAAHPDVHIEISTDEYANPSNKGAYVNKLDYVVLSALEIDIDFNVNVITGSDGVLRGAPGGHPDTAAGSKCCIIVTPLMRGRMATVCEKVVTVTTPGDCVDVLVTDYGVAVNPLRPDIIECLDTAGIPHVSIEVLKEKAYSMVGRPDALEWEDQVIAIVEARDGSVLDVVKKIKPVRL</sequence>
<dbReference type="GO" id="GO:0008814">
    <property type="term" value="F:citrate CoA-transferase activity"/>
    <property type="evidence" value="ECO:0007669"/>
    <property type="project" value="UniProtKB-EC"/>
</dbReference>
<keyword evidence="3" id="KW-1185">Reference proteome</keyword>
<dbReference type="Proteomes" id="UP000707138">
    <property type="component" value="Unassembled WGS sequence"/>
</dbReference>
<dbReference type="EC" id="4.1.3.6" evidence="1"/>
<dbReference type="EMBL" id="JACJLA010000022">
    <property type="protein sequence ID" value="MBM6913503.1"/>
    <property type="molecule type" value="Genomic_DNA"/>
</dbReference>
<reference evidence="2 3" key="1">
    <citation type="journal article" date="2021" name="Sci. Rep.">
        <title>The distribution of antibiotic resistance genes in chicken gut microbiota commensals.</title>
        <authorList>
            <person name="Juricova H."/>
            <person name="Matiasovicova J."/>
            <person name="Kubasova T."/>
            <person name="Cejkova D."/>
            <person name="Rychlik I."/>
        </authorList>
    </citation>
    <scope>NUCLEOTIDE SEQUENCE [LARGE SCALE GENOMIC DNA]</scope>
    <source>
        <strain evidence="2 3">An537</strain>
    </source>
</reference>
<dbReference type="RefSeq" id="WP_205088378.1">
    <property type="nucleotide sequence ID" value="NZ_JACJLA010000022.1"/>
</dbReference>
<keyword evidence="1 2" id="KW-0456">Lyase</keyword>
<name>A0ABS2GJD7_9FIRM</name>
<comment type="catalytic activity">
    <reaction evidence="1">
        <text>citrate + acetyl-CoA = (3S)-citryl-CoA + acetate</text>
        <dbReference type="Rhea" id="RHEA:19405"/>
        <dbReference type="ChEBI" id="CHEBI:16947"/>
        <dbReference type="ChEBI" id="CHEBI:30089"/>
        <dbReference type="ChEBI" id="CHEBI:57288"/>
        <dbReference type="ChEBI" id="CHEBI:57321"/>
        <dbReference type="EC" id="2.8.3.10"/>
    </reaction>
</comment>
<dbReference type="PANTHER" id="PTHR40596">
    <property type="entry name" value="CITRATE LYASE ALPHA CHAIN"/>
    <property type="match status" value="1"/>
</dbReference>
<keyword evidence="1" id="KW-0963">Cytoplasm</keyword>
<dbReference type="InterPro" id="IPR037171">
    <property type="entry name" value="NagB/RpiA_transferase-like"/>
</dbReference>
<comment type="caution">
    <text evidence="2">The sequence shown here is derived from an EMBL/GenBank/DDBJ whole genome shotgun (WGS) entry which is preliminary data.</text>
</comment>
<comment type="catalytic activity">
    <reaction evidence="1">
        <text>citrate = oxaloacetate + acetate</text>
        <dbReference type="Rhea" id="RHEA:10760"/>
        <dbReference type="ChEBI" id="CHEBI:16452"/>
        <dbReference type="ChEBI" id="CHEBI:16947"/>
        <dbReference type="ChEBI" id="CHEBI:30089"/>
        <dbReference type="EC" id="4.1.3.6"/>
    </reaction>
</comment>
<gene>
    <name evidence="2" type="primary">citF</name>
    <name evidence="2" type="ORF">H6A01_09260</name>
</gene>
<dbReference type="GO" id="GO:0008815">
    <property type="term" value="F:citrate (pro-3S)-lyase activity"/>
    <property type="evidence" value="ECO:0007669"/>
    <property type="project" value="UniProtKB-EC"/>
</dbReference>
<evidence type="ECO:0000313" key="2">
    <source>
        <dbReference type="EMBL" id="MBM6913503.1"/>
    </source>
</evidence>
<dbReference type="PIRSF" id="PIRSF009451">
    <property type="entry name" value="Citrt_lyas_alpha"/>
    <property type="match status" value="1"/>
</dbReference>
<protein>
    <recommendedName>
        <fullName evidence="1">Citrate lyase alpha chain</fullName>
        <shortName evidence="1">Citrase alpha chain</shortName>
        <ecNumber evidence="1">2.8.3.10</ecNumber>
        <ecNumber evidence="1">4.1.3.6</ecNumber>
    </recommendedName>
    <alternativeName>
        <fullName evidence="1">Citrate (pro-3S)-lyase alpha chain</fullName>
    </alternativeName>
    <alternativeName>
        <fullName evidence="1">Citrate CoA-transferase subunit</fullName>
    </alternativeName>
</protein>
<dbReference type="PANTHER" id="PTHR40596:SF1">
    <property type="entry name" value="CITRATE LYASE ALPHA CHAIN"/>
    <property type="match status" value="1"/>
</dbReference>
<evidence type="ECO:0000256" key="1">
    <source>
        <dbReference type="PIRNR" id="PIRNR009451"/>
    </source>
</evidence>
<dbReference type="Pfam" id="PF04223">
    <property type="entry name" value="CitF"/>
    <property type="match status" value="1"/>
</dbReference>
<dbReference type="Gene3D" id="3.40.1080.10">
    <property type="entry name" value="Glutaconate Coenzyme A-transferase"/>
    <property type="match status" value="2"/>
</dbReference>
<evidence type="ECO:0000313" key="3">
    <source>
        <dbReference type="Proteomes" id="UP000707138"/>
    </source>
</evidence>
<dbReference type="SUPFAM" id="SSF100950">
    <property type="entry name" value="NagB/RpiA/CoA transferase-like"/>
    <property type="match status" value="2"/>
</dbReference>
<organism evidence="2 3">
    <name type="scientific">Veillonella magna</name>
    <dbReference type="NCBI Taxonomy" id="464322"/>
    <lineage>
        <taxon>Bacteria</taxon>
        <taxon>Bacillati</taxon>
        <taxon>Bacillota</taxon>
        <taxon>Negativicutes</taxon>
        <taxon>Veillonellales</taxon>
        <taxon>Veillonellaceae</taxon>
        <taxon>Veillonella</taxon>
    </lineage>
</organism>
<comment type="subcellular location">
    <subcellularLocation>
        <location evidence="1">Cytoplasm</location>
    </subcellularLocation>
</comment>
<proteinExistence type="predicted"/>
<dbReference type="InterPro" id="IPR006472">
    <property type="entry name" value="Citrate_lyase_asu"/>
</dbReference>
<accession>A0ABS2GJD7</accession>
<dbReference type="NCBIfam" id="TIGR01584">
    <property type="entry name" value="citF"/>
    <property type="match status" value="1"/>
</dbReference>
<dbReference type="EC" id="2.8.3.10" evidence="1"/>
<keyword evidence="1 2" id="KW-0808">Transferase</keyword>